<keyword evidence="10" id="KW-1185">Reference proteome</keyword>
<evidence type="ECO:0000256" key="5">
    <source>
        <dbReference type="ARBA" id="ARBA00023004"/>
    </source>
</evidence>
<keyword evidence="4 8" id="KW-0560">Oxidoreductase</keyword>
<evidence type="ECO:0008006" key="11">
    <source>
        <dbReference type="Google" id="ProtNLM"/>
    </source>
</evidence>
<dbReference type="InterPro" id="IPR050182">
    <property type="entry name" value="Cytochrome_P450_fam2"/>
</dbReference>
<comment type="similarity">
    <text evidence="2 8">Belongs to the cytochrome P450 family.</text>
</comment>
<dbReference type="GO" id="GO:0006805">
    <property type="term" value="P:xenobiotic metabolic process"/>
    <property type="evidence" value="ECO:0007669"/>
    <property type="project" value="TreeGrafter"/>
</dbReference>
<evidence type="ECO:0000313" key="10">
    <source>
        <dbReference type="Proteomes" id="UP001347796"/>
    </source>
</evidence>
<evidence type="ECO:0000256" key="2">
    <source>
        <dbReference type="ARBA" id="ARBA00010617"/>
    </source>
</evidence>
<dbReference type="InterPro" id="IPR001128">
    <property type="entry name" value="Cyt_P450"/>
</dbReference>
<dbReference type="AlphaFoldDB" id="A0AAN8G2P1"/>
<keyword evidence="6" id="KW-0472">Membrane</keyword>
<dbReference type="InterPro" id="IPR017972">
    <property type="entry name" value="Cyt_P450_CS"/>
</dbReference>
<dbReference type="GO" id="GO:0020037">
    <property type="term" value="F:heme binding"/>
    <property type="evidence" value="ECO:0007669"/>
    <property type="project" value="InterPro"/>
</dbReference>
<dbReference type="InterPro" id="IPR008069">
    <property type="entry name" value="Cyt_P450_E_grp-I_CYP2D-like"/>
</dbReference>
<evidence type="ECO:0000256" key="1">
    <source>
        <dbReference type="ARBA" id="ARBA00004370"/>
    </source>
</evidence>
<dbReference type="PRINTS" id="PR01686">
    <property type="entry name" value="EP450ICYP2D"/>
</dbReference>
<comment type="cofactor">
    <cofactor evidence="7">
        <name>heme</name>
        <dbReference type="ChEBI" id="CHEBI:30413"/>
    </cofactor>
</comment>
<accession>A0AAN8G2P1</accession>
<dbReference type="EMBL" id="JAZGQO010000015">
    <property type="protein sequence ID" value="KAK6169287.1"/>
    <property type="molecule type" value="Genomic_DNA"/>
</dbReference>
<dbReference type="Proteomes" id="UP001347796">
    <property type="component" value="Unassembled WGS sequence"/>
</dbReference>
<dbReference type="Gene3D" id="1.10.630.10">
    <property type="entry name" value="Cytochrome P450"/>
    <property type="match status" value="1"/>
</dbReference>
<evidence type="ECO:0000313" key="9">
    <source>
        <dbReference type="EMBL" id="KAK6169287.1"/>
    </source>
</evidence>
<dbReference type="GO" id="GO:0005737">
    <property type="term" value="C:cytoplasm"/>
    <property type="evidence" value="ECO:0007669"/>
    <property type="project" value="TreeGrafter"/>
</dbReference>
<dbReference type="GO" id="GO:0008395">
    <property type="term" value="F:steroid hydroxylase activity"/>
    <property type="evidence" value="ECO:0007669"/>
    <property type="project" value="TreeGrafter"/>
</dbReference>
<comment type="caution">
    <text evidence="9">The sequence shown here is derived from an EMBL/GenBank/DDBJ whole genome shotgun (WGS) entry which is preliminary data.</text>
</comment>
<protein>
    <recommendedName>
        <fullName evidence="11">Cytochrome P450</fullName>
    </recommendedName>
</protein>
<evidence type="ECO:0000256" key="4">
    <source>
        <dbReference type="ARBA" id="ARBA00023002"/>
    </source>
</evidence>
<evidence type="ECO:0000256" key="6">
    <source>
        <dbReference type="ARBA" id="ARBA00023136"/>
    </source>
</evidence>
<dbReference type="GO" id="GO:0006082">
    <property type="term" value="P:organic acid metabolic process"/>
    <property type="evidence" value="ECO:0007669"/>
    <property type="project" value="TreeGrafter"/>
</dbReference>
<gene>
    <name evidence="9" type="ORF">SNE40_020367</name>
</gene>
<dbReference type="Pfam" id="PF00067">
    <property type="entry name" value="p450"/>
    <property type="match status" value="1"/>
</dbReference>
<organism evidence="9 10">
    <name type="scientific">Patella caerulea</name>
    <name type="common">Rayed Mediterranean limpet</name>
    <dbReference type="NCBI Taxonomy" id="87958"/>
    <lineage>
        <taxon>Eukaryota</taxon>
        <taxon>Metazoa</taxon>
        <taxon>Spiralia</taxon>
        <taxon>Lophotrochozoa</taxon>
        <taxon>Mollusca</taxon>
        <taxon>Gastropoda</taxon>
        <taxon>Patellogastropoda</taxon>
        <taxon>Patelloidea</taxon>
        <taxon>Patellidae</taxon>
        <taxon>Patella</taxon>
    </lineage>
</organism>
<feature type="binding site" description="axial binding residue" evidence="7">
    <location>
        <position position="461"/>
    </location>
    <ligand>
        <name>heme</name>
        <dbReference type="ChEBI" id="CHEBI:30413"/>
    </ligand>
    <ligandPart>
        <name>Fe</name>
        <dbReference type="ChEBI" id="CHEBI:18248"/>
    </ligandPart>
</feature>
<evidence type="ECO:0000256" key="8">
    <source>
        <dbReference type="RuleBase" id="RU000461"/>
    </source>
</evidence>
<evidence type="ECO:0000256" key="7">
    <source>
        <dbReference type="PIRSR" id="PIRSR602401-1"/>
    </source>
</evidence>
<dbReference type="SUPFAM" id="SSF48264">
    <property type="entry name" value="Cytochrome P450"/>
    <property type="match status" value="1"/>
</dbReference>
<dbReference type="GO" id="GO:0016020">
    <property type="term" value="C:membrane"/>
    <property type="evidence" value="ECO:0007669"/>
    <property type="project" value="UniProtKB-SubCell"/>
</dbReference>
<keyword evidence="3 7" id="KW-0479">Metal-binding</keyword>
<dbReference type="PROSITE" id="PS00086">
    <property type="entry name" value="CYTOCHROME_P450"/>
    <property type="match status" value="1"/>
</dbReference>
<dbReference type="InterPro" id="IPR002401">
    <property type="entry name" value="Cyt_P450_E_grp-I"/>
</dbReference>
<keyword evidence="5 7" id="KW-0408">Iron</keyword>
<dbReference type="PRINTS" id="PR00385">
    <property type="entry name" value="P450"/>
</dbReference>
<dbReference type="InterPro" id="IPR036396">
    <property type="entry name" value="Cyt_P450_sf"/>
</dbReference>
<evidence type="ECO:0000256" key="3">
    <source>
        <dbReference type="ARBA" id="ARBA00022723"/>
    </source>
</evidence>
<name>A0AAN8G2P1_PATCE</name>
<proteinExistence type="inferred from homology"/>
<keyword evidence="7 8" id="KW-0349">Heme</keyword>
<sequence length="516" mass="58830">MAGIITKLQSSIGDYTLEDFKQFCKDNVNVRSGLVFGVCIGVWWLMRKPRGIPPGPKLTLPLVGDLLFLGKDDITVILRRMRKKYGDVFSMYFGPRLVIVLNGYDKIKEALVKNGDLFSDRPTLFVSEMIGNRRGIVSSSGQRWKDQRKFALETLREFGFGRTILEDKIHEEIEVFIDVIRKHNGRQFDMFRLTQSAVSNVISSLVYGQRFEYDDPLFTEFLERVEENFNNLGNTGLINVLPMIRFLPGDFFKFKRTLANVAFAENDIIRPSIAEHKRNFDPHHTDNYIDSYIKAMKRAEENGQQSNLDEENLIKSIGDLFVAGTETTATTILWTILYLLHNPSVQVRCYKEIQDVVGSGRLPSMKDKPSMPYNEAVILEVLRKANIAINGVPHTVSEDTIFHGYVIPKDAIILPNLDSVLSDDEIWGDADVFRPERFLDSSGKVTKPEEYIPFSAGRRVCLGESLAKMELFLFMTTLMQRFEFKPVDPDNLPTLKGVFGITHAPTKYDVRAVPRC</sequence>
<dbReference type="PRINTS" id="PR00463">
    <property type="entry name" value="EP450I"/>
</dbReference>
<dbReference type="GO" id="GO:0005506">
    <property type="term" value="F:iron ion binding"/>
    <property type="evidence" value="ECO:0007669"/>
    <property type="project" value="InterPro"/>
</dbReference>
<dbReference type="FunFam" id="1.10.630.10:FF:000004">
    <property type="entry name" value="cytochrome P450 2D15 isoform X1"/>
    <property type="match status" value="1"/>
</dbReference>
<dbReference type="GO" id="GO:0016712">
    <property type="term" value="F:oxidoreductase activity, acting on paired donors, with incorporation or reduction of molecular oxygen, reduced flavin or flavoprotein as one donor, and incorporation of one atom of oxygen"/>
    <property type="evidence" value="ECO:0007669"/>
    <property type="project" value="InterPro"/>
</dbReference>
<comment type="subcellular location">
    <subcellularLocation>
        <location evidence="1">Membrane</location>
    </subcellularLocation>
</comment>
<reference evidence="9 10" key="1">
    <citation type="submission" date="2024-01" db="EMBL/GenBank/DDBJ databases">
        <title>The genome of the rayed Mediterranean limpet Patella caerulea (Linnaeus, 1758).</title>
        <authorList>
            <person name="Anh-Thu Weber A."/>
            <person name="Halstead-Nussloch G."/>
        </authorList>
    </citation>
    <scope>NUCLEOTIDE SEQUENCE [LARGE SCALE GENOMIC DNA]</scope>
    <source>
        <strain evidence="9">AATW-2023a</strain>
        <tissue evidence="9">Whole specimen</tissue>
    </source>
</reference>
<dbReference type="PANTHER" id="PTHR24300:SF403">
    <property type="entry name" value="CYTOCHROME P450 306A1"/>
    <property type="match status" value="1"/>
</dbReference>
<keyword evidence="8" id="KW-0503">Monooxygenase</keyword>
<dbReference type="PANTHER" id="PTHR24300">
    <property type="entry name" value="CYTOCHROME P450 508A4-RELATED"/>
    <property type="match status" value="1"/>
</dbReference>